<proteinExistence type="predicted"/>
<gene>
    <name evidence="2" type="ORF">V2J94_46200</name>
</gene>
<evidence type="ECO:0000313" key="3">
    <source>
        <dbReference type="Proteomes" id="UP001354709"/>
    </source>
</evidence>
<comment type="caution">
    <text evidence="2">The sequence shown here is derived from an EMBL/GenBank/DDBJ whole genome shotgun (WGS) entry which is preliminary data.</text>
</comment>
<dbReference type="RefSeq" id="WP_330816425.1">
    <property type="nucleotide sequence ID" value="NZ_JAZBJO010000065.1"/>
</dbReference>
<evidence type="ECO:0000313" key="2">
    <source>
        <dbReference type="EMBL" id="MEE4599128.1"/>
    </source>
</evidence>
<dbReference type="InterPro" id="IPR018959">
    <property type="entry name" value="DUF1989"/>
</dbReference>
<name>A0ABU7QCQ0_9ACTN</name>
<dbReference type="EMBL" id="JAZBJO010000065">
    <property type="protein sequence ID" value="MEE4599128.1"/>
    <property type="molecule type" value="Genomic_DNA"/>
</dbReference>
<reference evidence="2 3" key="1">
    <citation type="submission" date="2023-11" db="EMBL/GenBank/DDBJ databases">
        <title>30 novel species of actinomycetes from the DSMZ collection.</title>
        <authorList>
            <person name="Nouioui I."/>
        </authorList>
    </citation>
    <scope>NUCLEOTIDE SEQUENCE [LARGE SCALE GENOMIC DNA]</scope>
    <source>
        <strain evidence="2 3">DSM 41524</strain>
    </source>
</reference>
<dbReference type="Pfam" id="PF09347">
    <property type="entry name" value="DUF1989"/>
    <property type="match status" value="1"/>
</dbReference>
<keyword evidence="3" id="KW-1185">Reference proteome</keyword>
<sequence>MTITSSSKPLWVRDVAPGTGASGRVAAGQTLRIIDLEGQQVADLVSFSAEDPGEHLDVTYTTFAAESWQLGKDDVFVTNRMRPIWTMTEDTCGIHYAGGGFCSRELNSLFKIDQPGCYETILNELIELDTPMTGLNPASCFNVFMNFPYGADGSLKVQESLSRPGDVVELRAEMDLLWAVSVCQMPGPCNGPQPTPMRFELHG</sequence>
<feature type="domain" description="DUF1989" evidence="1">
    <location>
        <begin position="15"/>
        <end position="177"/>
    </location>
</feature>
<dbReference type="PANTHER" id="PTHR31527:SF0">
    <property type="entry name" value="RE64534P"/>
    <property type="match status" value="1"/>
</dbReference>
<dbReference type="PANTHER" id="PTHR31527">
    <property type="entry name" value="RE64534P"/>
    <property type="match status" value="1"/>
</dbReference>
<dbReference type="Proteomes" id="UP001354709">
    <property type="component" value="Unassembled WGS sequence"/>
</dbReference>
<accession>A0ABU7QCQ0</accession>
<organism evidence="2 3">
    <name type="scientific">Streptomyces asiaticus subsp. ignotus</name>
    <dbReference type="NCBI Taxonomy" id="3098222"/>
    <lineage>
        <taxon>Bacteria</taxon>
        <taxon>Bacillati</taxon>
        <taxon>Actinomycetota</taxon>
        <taxon>Actinomycetes</taxon>
        <taxon>Kitasatosporales</taxon>
        <taxon>Streptomycetaceae</taxon>
        <taxon>Streptomyces</taxon>
        <taxon>Streptomyces violaceusniger group</taxon>
    </lineage>
</organism>
<evidence type="ECO:0000259" key="1">
    <source>
        <dbReference type="Pfam" id="PF09347"/>
    </source>
</evidence>
<protein>
    <submittedName>
        <fullName evidence="2">Urea carboxylase-associated family protein</fullName>
    </submittedName>
</protein>